<dbReference type="PROSITE" id="PS50195">
    <property type="entry name" value="PX"/>
    <property type="match status" value="1"/>
</dbReference>
<dbReference type="InterPro" id="IPR044588">
    <property type="entry name" value="EREX-like"/>
</dbReference>
<dbReference type="InterPro" id="IPR001683">
    <property type="entry name" value="PX_dom"/>
</dbReference>
<dbReference type="EMBL" id="LR743601">
    <property type="protein sequence ID" value="CAA2631244.1"/>
    <property type="molecule type" value="Genomic_DNA"/>
</dbReference>
<feature type="domain" description="PX" evidence="3">
    <location>
        <begin position="1"/>
        <end position="106"/>
    </location>
</feature>
<feature type="compositionally biased region" description="Basic and acidic residues" evidence="2">
    <location>
        <begin position="169"/>
        <end position="181"/>
    </location>
</feature>
<evidence type="ECO:0000259" key="3">
    <source>
        <dbReference type="PROSITE" id="PS50195"/>
    </source>
</evidence>
<dbReference type="GO" id="GO:0015031">
    <property type="term" value="P:protein transport"/>
    <property type="evidence" value="ECO:0007669"/>
    <property type="project" value="InterPro"/>
</dbReference>
<feature type="region of interest" description="Disordered" evidence="2">
    <location>
        <begin position="165"/>
        <end position="186"/>
    </location>
</feature>
<dbReference type="EMBL" id="CACRZD030000014">
    <property type="protein sequence ID" value="CAA6670487.1"/>
    <property type="molecule type" value="Genomic_DNA"/>
</dbReference>
<accession>A0A7I8JJY2</accession>
<dbReference type="GO" id="GO:0035091">
    <property type="term" value="F:phosphatidylinositol binding"/>
    <property type="evidence" value="ECO:0007669"/>
    <property type="project" value="InterPro"/>
</dbReference>
<feature type="coiled-coil region" evidence="1">
    <location>
        <begin position="348"/>
        <end position="375"/>
    </location>
</feature>
<keyword evidence="5" id="KW-1185">Reference proteome</keyword>
<organism evidence="4">
    <name type="scientific">Spirodela intermedia</name>
    <name type="common">Intermediate duckweed</name>
    <dbReference type="NCBI Taxonomy" id="51605"/>
    <lineage>
        <taxon>Eukaryota</taxon>
        <taxon>Viridiplantae</taxon>
        <taxon>Streptophyta</taxon>
        <taxon>Embryophyta</taxon>
        <taxon>Tracheophyta</taxon>
        <taxon>Spermatophyta</taxon>
        <taxon>Magnoliopsida</taxon>
        <taxon>Liliopsida</taxon>
        <taxon>Araceae</taxon>
        <taxon>Lemnoideae</taxon>
        <taxon>Spirodela</taxon>
    </lineage>
</organism>
<dbReference type="PANTHER" id="PTHR46856">
    <property type="entry name" value="PX DOMAIN-CONTAINING PROTEIN EREL1-RELATED"/>
    <property type="match status" value="1"/>
</dbReference>
<dbReference type="GO" id="GO:0016020">
    <property type="term" value="C:membrane"/>
    <property type="evidence" value="ECO:0007669"/>
    <property type="project" value="UniProtKB-ARBA"/>
</dbReference>
<dbReference type="InterPro" id="IPR036871">
    <property type="entry name" value="PX_dom_sf"/>
</dbReference>
<feature type="coiled-coil region" evidence="1">
    <location>
        <begin position="409"/>
        <end position="482"/>
    </location>
</feature>
<dbReference type="PANTHER" id="PTHR46856:SF1">
    <property type="entry name" value="PX DOMAIN-CONTAINING PROTEIN EREL1-RELATED"/>
    <property type="match status" value="1"/>
</dbReference>
<proteinExistence type="predicted"/>
<evidence type="ECO:0000256" key="1">
    <source>
        <dbReference type="SAM" id="Coils"/>
    </source>
</evidence>
<evidence type="ECO:0000256" key="2">
    <source>
        <dbReference type="SAM" id="MobiDB-lite"/>
    </source>
</evidence>
<protein>
    <recommendedName>
        <fullName evidence="3">PX domain-containing protein</fullName>
    </recommendedName>
</protein>
<evidence type="ECO:0000313" key="4">
    <source>
        <dbReference type="EMBL" id="CAA2631244.1"/>
    </source>
</evidence>
<dbReference type="SMART" id="SM00312">
    <property type="entry name" value="PX"/>
    <property type="match status" value="1"/>
</dbReference>
<dbReference type="AlphaFoldDB" id="A0A7I8JJY2"/>
<feature type="region of interest" description="Disordered" evidence="2">
    <location>
        <begin position="550"/>
        <end position="575"/>
    </location>
</feature>
<sequence length="635" mass="71529">MHAAETRQFYRVQVGIQSPDGTSSARGILRRFSDFLKLFSALKKSFPKKSIPPAPPKHALLRINSSRLLLEEKYALEEWMEKLLSDIDLSRSVHVASFLELEVAARSCSISRCKYENFESNPSDSTGLSTKLRVRTGSSTSIGNSIASAGHSLASDCSSDNACEVSEAESPRHEMAHKYEANTEGSSVVRNDIRDDLPREINSSHPEAFSKPVVKTENASKEAVFFVNRIGDANEIQHDRLSSHTRKNSNESITSDISSIRGSELQNAGLSDSLGDSFVDFLEGEVSATLEAMTRTDPLSANDMRVIFPLDQRQKLNRILLTMQRRLVTAKTDMEDLIARLHQEIAVKEYLSTKVKDLEGELESSRQKSKENMQQAILVERERITQMQWDMDELRRRHWRWKGNTGTGLRRKKEQVTNLQRRLEEVEMKSKSDIKVLVKEVKSLRKSQVELTEKLNKSIKEKTELERALQKEKEKWEDAKLAKKNLLHECGVLRGRLEDCNVNVFLEEEDDLTVNPSALPDSLDLLATSDNRIGLLLAEAQLLARDNGADVSSLGDASSKELSRNSSAMNGEDLRTSDGEVRKMLTNVFIDNAKLRKQVNSITRCALRIAARAEKEEADGSTPVRKTVLTKFLER</sequence>
<name>A0A7I8JJY2_SPIIN</name>
<dbReference type="GO" id="GO:0005768">
    <property type="term" value="C:endosome"/>
    <property type="evidence" value="ECO:0007669"/>
    <property type="project" value="UniProtKB-ARBA"/>
</dbReference>
<gene>
    <name evidence="4" type="ORF">SI7747_14016892</name>
</gene>
<dbReference type="Gene3D" id="3.30.1520.10">
    <property type="entry name" value="Phox-like domain"/>
    <property type="match status" value="1"/>
</dbReference>
<dbReference type="SUPFAM" id="SSF64268">
    <property type="entry name" value="PX domain"/>
    <property type="match status" value="1"/>
</dbReference>
<dbReference type="Pfam" id="PF00787">
    <property type="entry name" value="PX"/>
    <property type="match status" value="1"/>
</dbReference>
<reference evidence="4 5" key="1">
    <citation type="submission" date="2019-12" db="EMBL/GenBank/DDBJ databases">
        <authorList>
            <person name="Scholz U."/>
            <person name="Mascher M."/>
            <person name="Fiebig A."/>
        </authorList>
    </citation>
    <scope>NUCLEOTIDE SEQUENCE</scope>
</reference>
<keyword evidence="1" id="KW-0175">Coiled coil</keyword>
<dbReference type="Proteomes" id="UP001189122">
    <property type="component" value="Unassembled WGS sequence"/>
</dbReference>
<evidence type="ECO:0000313" key="5">
    <source>
        <dbReference type="Proteomes" id="UP001189122"/>
    </source>
</evidence>